<name>A0A0A8YDN0_ARUDO</name>
<keyword evidence="1" id="KW-1133">Transmembrane helix</keyword>
<evidence type="ECO:0000313" key="2">
    <source>
        <dbReference type="EMBL" id="JAD23658.1"/>
    </source>
</evidence>
<sequence length="62" mass="6657">MSTEPSRVYSQHLSSIGVGAIISSPSTTITLIFMSPSFADISSLLDRTPRKLVASIDVCKRS</sequence>
<reference evidence="2" key="2">
    <citation type="journal article" date="2015" name="Data Brief">
        <title>Shoot transcriptome of the giant reed, Arundo donax.</title>
        <authorList>
            <person name="Barrero R.A."/>
            <person name="Guerrero F.D."/>
            <person name="Moolhuijzen P."/>
            <person name="Goolsby J.A."/>
            <person name="Tidwell J."/>
            <person name="Bellgard S.E."/>
            <person name="Bellgard M.I."/>
        </authorList>
    </citation>
    <scope>NUCLEOTIDE SEQUENCE</scope>
    <source>
        <tissue evidence="2">Shoot tissue taken approximately 20 cm above the soil surface</tissue>
    </source>
</reference>
<evidence type="ECO:0000256" key="1">
    <source>
        <dbReference type="SAM" id="Phobius"/>
    </source>
</evidence>
<organism evidence="2">
    <name type="scientific">Arundo donax</name>
    <name type="common">Giant reed</name>
    <name type="synonym">Donax arundinaceus</name>
    <dbReference type="NCBI Taxonomy" id="35708"/>
    <lineage>
        <taxon>Eukaryota</taxon>
        <taxon>Viridiplantae</taxon>
        <taxon>Streptophyta</taxon>
        <taxon>Embryophyta</taxon>
        <taxon>Tracheophyta</taxon>
        <taxon>Spermatophyta</taxon>
        <taxon>Magnoliopsida</taxon>
        <taxon>Liliopsida</taxon>
        <taxon>Poales</taxon>
        <taxon>Poaceae</taxon>
        <taxon>PACMAD clade</taxon>
        <taxon>Arundinoideae</taxon>
        <taxon>Arundineae</taxon>
        <taxon>Arundo</taxon>
    </lineage>
</organism>
<feature type="transmembrane region" description="Helical" evidence="1">
    <location>
        <begin position="12"/>
        <end position="34"/>
    </location>
</feature>
<dbReference type="AlphaFoldDB" id="A0A0A8YDN0"/>
<reference evidence="2" key="1">
    <citation type="submission" date="2014-09" db="EMBL/GenBank/DDBJ databases">
        <authorList>
            <person name="Magalhaes I.L.F."/>
            <person name="Oliveira U."/>
            <person name="Santos F.R."/>
            <person name="Vidigal T.H.D.A."/>
            <person name="Brescovit A.D."/>
            <person name="Santos A.J."/>
        </authorList>
    </citation>
    <scope>NUCLEOTIDE SEQUENCE</scope>
    <source>
        <tissue evidence="2">Shoot tissue taken approximately 20 cm above the soil surface</tissue>
    </source>
</reference>
<accession>A0A0A8YDN0</accession>
<proteinExistence type="predicted"/>
<keyword evidence="1" id="KW-0472">Membrane</keyword>
<keyword evidence="1" id="KW-0812">Transmembrane</keyword>
<protein>
    <submittedName>
        <fullName evidence="2">Uncharacterized protein</fullName>
    </submittedName>
</protein>
<dbReference type="EMBL" id="GBRH01274237">
    <property type="protein sequence ID" value="JAD23658.1"/>
    <property type="molecule type" value="Transcribed_RNA"/>
</dbReference>